<dbReference type="InterPro" id="IPR009057">
    <property type="entry name" value="Homeodomain-like_sf"/>
</dbReference>
<evidence type="ECO:0008006" key="5">
    <source>
        <dbReference type="Google" id="ProtNLM"/>
    </source>
</evidence>
<dbReference type="CDD" id="cd00086">
    <property type="entry name" value="homeodomain"/>
    <property type="match status" value="1"/>
</dbReference>
<organism evidence="3 4">
    <name type="scientific">Anopheles minimus</name>
    <dbReference type="NCBI Taxonomy" id="112268"/>
    <lineage>
        <taxon>Eukaryota</taxon>
        <taxon>Metazoa</taxon>
        <taxon>Ecdysozoa</taxon>
        <taxon>Arthropoda</taxon>
        <taxon>Hexapoda</taxon>
        <taxon>Insecta</taxon>
        <taxon>Pterygota</taxon>
        <taxon>Neoptera</taxon>
        <taxon>Endopterygota</taxon>
        <taxon>Diptera</taxon>
        <taxon>Nematocera</taxon>
        <taxon>Culicoidea</taxon>
        <taxon>Culicidae</taxon>
        <taxon>Anophelinae</taxon>
        <taxon>Anopheles</taxon>
    </lineage>
</organism>
<dbReference type="SUPFAM" id="SSF46689">
    <property type="entry name" value="Homeodomain-like"/>
    <property type="match status" value="1"/>
</dbReference>
<dbReference type="GO" id="GO:0005634">
    <property type="term" value="C:nucleus"/>
    <property type="evidence" value="ECO:0007669"/>
    <property type="project" value="UniProtKB-SubCell"/>
</dbReference>
<protein>
    <recommendedName>
        <fullName evidence="5">Homeobox domain-containing protein</fullName>
    </recommendedName>
</protein>
<reference evidence="4" key="1">
    <citation type="submission" date="2013-03" db="EMBL/GenBank/DDBJ databases">
        <title>The Genome Sequence of Anopheles minimus MINIMUS1.</title>
        <authorList>
            <consortium name="The Broad Institute Genomics Platform"/>
            <person name="Neafsey D.E."/>
            <person name="Walton C."/>
            <person name="Walker B."/>
            <person name="Young S.K."/>
            <person name="Zeng Q."/>
            <person name="Gargeya S."/>
            <person name="Fitzgerald M."/>
            <person name="Haas B."/>
            <person name="Abouelleil A."/>
            <person name="Allen A.W."/>
            <person name="Alvarado L."/>
            <person name="Arachchi H.M."/>
            <person name="Berlin A.M."/>
            <person name="Chapman S.B."/>
            <person name="Gainer-Dewar J."/>
            <person name="Goldberg J."/>
            <person name="Griggs A."/>
            <person name="Gujja S."/>
            <person name="Hansen M."/>
            <person name="Howarth C."/>
            <person name="Imamovic A."/>
            <person name="Ireland A."/>
            <person name="Larimer J."/>
            <person name="McCowan C."/>
            <person name="Murphy C."/>
            <person name="Pearson M."/>
            <person name="Poon T.W."/>
            <person name="Priest M."/>
            <person name="Roberts A."/>
            <person name="Saif S."/>
            <person name="Shea T."/>
            <person name="Sisk P."/>
            <person name="Sykes S."/>
            <person name="Wortman J."/>
            <person name="Nusbaum C."/>
            <person name="Birren B."/>
        </authorList>
    </citation>
    <scope>NUCLEOTIDE SEQUENCE [LARGE SCALE GENOMIC DNA]</scope>
    <source>
        <strain evidence="4">MINIMUS1</strain>
    </source>
</reference>
<dbReference type="Proteomes" id="UP000075920">
    <property type="component" value="Unassembled WGS sequence"/>
</dbReference>
<sequence length="355" mass="39847">MAPSPSISNASCHLPQHPNQEYNIENNAIRHRSCSPQAANESQAVLFNHEYPQQQTYHPYPNQQMTSPQSTTSLSVNSTVALGHHMSSHAYDDYSQTTVNEQHNDRCSVIISAYTDEVVCDNRSESLPNTNKSDSDSCILFNCVSGPTDRQSLSGLTDMNPASCADVQSLPRHEHDFDSAVGYLTNTSYSEAARQKLKGDSNRSPDNFFDEVLPFLYNELESTSQVINSQSYPKSNSEQEQDAKCIQQWSNGSPLLRQLLFTTAGDEDDNAKEANNNEVSQNIRPKRNQTFDGEDSSDQSQNLKLSGIGTITNRKARTAFTKAQIKALECEYAHSHYLTRLRRLGHIKKYRDYYA</sequence>
<reference evidence="3" key="2">
    <citation type="submission" date="2020-05" db="UniProtKB">
        <authorList>
            <consortium name="EnsemblMetazoa"/>
        </authorList>
    </citation>
    <scope>IDENTIFICATION</scope>
    <source>
        <strain evidence="3">MINIMUS1</strain>
    </source>
</reference>
<feature type="compositionally biased region" description="Polar residues" evidence="2">
    <location>
        <begin position="279"/>
        <end position="291"/>
    </location>
</feature>
<feature type="region of interest" description="Disordered" evidence="2">
    <location>
        <begin position="267"/>
        <end position="303"/>
    </location>
</feature>
<dbReference type="AlphaFoldDB" id="A0A182W5Y3"/>
<dbReference type="EnsemblMetazoa" id="AMIN005749-RA">
    <property type="protein sequence ID" value="AMIN005749-PA"/>
    <property type="gene ID" value="AMIN005749"/>
</dbReference>
<dbReference type="STRING" id="112268.A0A182W5Y3"/>
<comment type="subcellular location">
    <subcellularLocation>
        <location evidence="1">Nucleus</location>
    </subcellularLocation>
</comment>
<name>A0A182W5Y3_9DIPT</name>
<accession>A0A182W5Y3</accession>
<evidence type="ECO:0000256" key="1">
    <source>
        <dbReference type="ARBA" id="ARBA00004123"/>
    </source>
</evidence>
<dbReference type="GO" id="GO:0003677">
    <property type="term" value="F:DNA binding"/>
    <property type="evidence" value="ECO:0007669"/>
    <property type="project" value="InterPro"/>
</dbReference>
<evidence type="ECO:0000256" key="2">
    <source>
        <dbReference type="SAM" id="MobiDB-lite"/>
    </source>
</evidence>
<evidence type="ECO:0000313" key="4">
    <source>
        <dbReference type="Proteomes" id="UP000075920"/>
    </source>
</evidence>
<evidence type="ECO:0000313" key="3">
    <source>
        <dbReference type="EnsemblMetazoa" id="AMIN005749-PA"/>
    </source>
</evidence>
<dbReference type="VEuPathDB" id="VectorBase:AMIN005749"/>
<proteinExistence type="predicted"/>
<dbReference type="InterPro" id="IPR001356">
    <property type="entry name" value="HD"/>
</dbReference>
<keyword evidence="4" id="KW-1185">Reference proteome</keyword>
<dbReference type="Gene3D" id="1.10.10.60">
    <property type="entry name" value="Homeodomain-like"/>
    <property type="match status" value="1"/>
</dbReference>